<dbReference type="GO" id="GO:0000976">
    <property type="term" value="F:transcription cis-regulatory region binding"/>
    <property type="evidence" value="ECO:0007669"/>
    <property type="project" value="TreeGrafter"/>
</dbReference>
<organism evidence="10 11">
    <name type="scientific">Crocosphaera subtropica (strain ATCC 51142 / BH68)</name>
    <name type="common">Cyanothece sp. (strain ATCC 51142)</name>
    <dbReference type="NCBI Taxonomy" id="43989"/>
    <lineage>
        <taxon>Bacteria</taxon>
        <taxon>Bacillati</taxon>
        <taxon>Cyanobacteriota</taxon>
        <taxon>Cyanophyceae</taxon>
        <taxon>Oscillatoriophycideae</taxon>
        <taxon>Chroococcales</taxon>
        <taxon>Aphanothecaceae</taxon>
        <taxon>Crocosphaera</taxon>
        <taxon>Crocosphaera subtropica</taxon>
    </lineage>
</organism>
<sequence>MTVNIPYLQTSIGRNSPQPRILIVDDDPAICQLISRFFSYNNYYIESAVDAKTARQLFQKFNPDLAILDVNLPDESGFNLCKEIRQTGTLVLMLTCMTDTSHVLEGFEQGADDYLTKPFNLEILKAKIAALLKRRNGGEVNLNTPNNSVSIEGLTIDPNRCEVSLNHEVLPLTSLEFELLYFLATHPNRVWERSDLIAAVWGNHHEIGAERKVDVHIGQIRKKINDIQGKLIKTVRGKGYLFERSESD</sequence>
<dbReference type="PROSITE" id="PS50110">
    <property type="entry name" value="RESPONSE_REGULATORY"/>
    <property type="match status" value="1"/>
</dbReference>
<dbReference type="PROSITE" id="PS51755">
    <property type="entry name" value="OMPR_PHOB"/>
    <property type="match status" value="1"/>
</dbReference>
<keyword evidence="3" id="KW-0805">Transcription regulation</keyword>
<keyword evidence="4 7" id="KW-0238">DNA-binding</keyword>
<evidence type="ECO:0000313" key="11">
    <source>
        <dbReference type="Proteomes" id="UP000001203"/>
    </source>
</evidence>
<dbReference type="InterPro" id="IPR036388">
    <property type="entry name" value="WH-like_DNA-bd_sf"/>
</dbReference>
<evidence type="ECO:0000256" key="5">
    <source>
        <dbReference type="ARBA" id="ARBA00023163"/>
    </source>
</evidence>
<evidence type="ECO:0000256" key="7">
    <source>
        <dbReference type="PROSITE-ProRule" id="PRU01091"/>
    </source>
</evidence>
<name>B1WTP9_CROS5</name>
<dbReference type="RefSeq" id="WP_009543528.1">
    <property type="nucleotide sequence ID" value="NC_010546.1"/>
</dbReference>
<dbReference type="GO" id="GO:0032993">
    <property type="term" value="C:protein-DNA complex"/>
    <property type="evidence" value="ECO:0007669"/>
    <property type="project" value="TreeGrafter"/>
</dbReference>
<dbReference type="PANTHER" id="PTHR48111:SF1">
    <property type="entry name" value="TWO-COMPONENT RESPONSE REGULATOR ORR33"/>
    <property type="match status" value="1"/>
</dbReference>
<evidence type="ECO:0000256" key="4">
    <source>
        <dbReference type="ARBA" id="ARBA00023125"/>
    </source>
</evidence>
<dbReference type="Pfam" id="PF00072">
    <property type="entry name" value="Response_reg"/>
    <property type="match status" value="1"/>
</dbReference>
<dbReference type="EMBL" id="CP000806">
    <property type="protein sequence ID" value="ACB53764.1"/>
    <property type="molecule type" value="Genomic_DNA"/>
</dbReference>
<dbReference type="SUPFAM" id="SSF46894">
    <property type="entry name" value="C-terminal effector domain of the bipartite response regulators"/>
    <property type="match status" value="1"/>
</dbReference>
<keyword evidence="11" id="KW-1185">Reference proteome</keyword>
<evidence type="ECO:0000259" key="9">
    <source>
        <dbReference type="PROSITE" id="PS51755"/>
    </source>
</evidence>
<dbReference type="PANTHER" id="PTHR48111">
    <property type="entry name" value="REGULATOR OF RPOS"/>
    <property type="match status" value="1"/>
</dbReference>
<dbReference type="Proteomes" id="UP000001203">
    <property type="component" value="Chromosome circular"/>
</dbReference>
<dbReference type="GO" id="GO:0006355">
    <property type="term" value="P:regulation of DNA-templated transcription"/>
    <property type="evidence" value="ECO:0007669"/>
    <property type="project" value="InterPro"/>
</dbReference>
<feature type="DNA-binding region" description="OmpR/PhoB-type" evidence="7">
    <location>
        <begin position="146"/>
        <end position="244"/>
    </location>
</feature>
<dbReference type="GO" id="GO:0000156">
    <property type="term" value="F:phosphorelay response regulator activity"/>
    <property type="evidence" value="ECO:0007669"/>
    <property type="project" value="TreeGrafter"/>
</dbReference>
<dbReference type="InterPro" id="IPR011006">
    <property type="entry name" value="CheY-like_superfamily"/>
</dbReference>
<feature type="modified residue" description="4-aspartylphosphate" evidence="6">
    <location>
        <position position="69"/>
    </location>
</feature>
<dbReference type="Gene3D" id="1.10.10.10">
    <property type="entry name" value="Winged helix-like DNA-binding domain superfamily/Winged helix DNA-binding domain"/>
    <property type="match status" value="1"/>
</dbReference>
<evidence type="ECO:0000256" key="2">
    <source>
        <dbReference type="ARBA" id="ARBA00023012"/>
    </source>
</evidence>
<dbReference type="Pfam" id="PF00486">
    <property type="entry name" value="Trans_reg_C"/>
    <property type="match status" value="1"/>
</dbReference>
<proteinExistence type="predicted"/>
<dbReference type="InterPro" id="IPR001789">
    <property type="entry name" value="Sig_transdc_resp-reg_receiver"/>
</dbReference>
<feature type="domain" description="Response regulatory" evidence="8">
    <location>
        <begin position="20"/>
        <end position="132"/>
    </location>
</feature>
<dbReference type="OrthoDB" id="581322at2"/>
<evidence type="ECO:0000256" key="3">
    <source>
        <dbReference type="ARBA" id="ARBA00023015"/>
    </source>
</evidence>
<evidence type="ECO:0000259" key="8">
    <source>
        <dbReference type="PROSITE" id="PS50110"/>
    </source>
</evidence>
<dbReference type="STRING" id="43989.cce_4416"/>
<dbReference type="InterPro" id="IPR039420">
    <property type="entry name" value="WalR-like"/>
</dbReference>
<dbReference type="AlphaFoldDB" id="B1WTP9"/>
<dbReference type="SUPFAM" id="SSF52172">
    <property type="entry name" value="CheY-like"/>
    <property type="match status" value="1"/>
</dbReference>
<dbReference type="InterPro" id="IPR001867">
    <property type="entry name" value="OmpR/PhoB-type_DNA-bd"/>
</dbReference>
<reference evidence="10 11" key="1">
    <citation type="journal article" date="2008" name="Proc. Natl. Acad. Sci. U.S.A.">
        <title>The genome of Cyanothece 51142, a unicellular diazotrophic cyanobacterium important in the marine nitrogen cycle.</title>
        <authorList>
            <person name="Welsh E.A."/>
            <person name="Liberton M."/>
            <person name="Stoeckel J."/>
            <person name="Loh T."/>
            <person name="Elvitigala T."/>
            <person name="Wang C."/>
            <person name="Wollam A."/>
            <person name="Fulton R.S."/>
            <person name="Clifton S.W."/>
            <person name="Jacobs J.M."/>
            <person name="Aurora R."/>
            <person name="Ghosh B.K."/>
            <person name="Sherman L.A."/>
            <person name="Smith R.D."/>
            <person name="Wilson R.K."/>
            <person name="Pakrasi H.B."/>
        </authorList>
    </citation>
    <scope>NUCLEOTIDE SEQUENCE [LARGE SCALE GENOMIC DNA]</scope>
    <source>
        <strain evidence="11">ATCC 51142 / BH68</strain>
    </source>
</reference>
<feature type="domain" description="OmpR/PhoB-type" evidence="9">
    <location>
        <begin position="146"/>
        <end position="244"/>
    </location>
</feature>
<keyword evidence="5" id="KW-0804">Transcription</keyword>
<accession>B1WTP9</accession>
<dbReference type="KEGG" id="cyt:cce_4416"/>
<dbReference type="Gene3D" id="3.40.50.2300">
    <property type="match status" value="1"/>
</dbReference>
<dbReference type="SMART" id="SM00448">
    <property type="entry name" value="REC"/>
    <property type="match status" value="1"/>
</dbReference>
<evidence type="ECO:0000256" key="1">
    <source>
        <dbReference type="ARBA" id="ARBA00022553"/>
    </source>
</evidence>
<dbReference type="eggNOG" id="COG0745">
    <property type="taxonomic scope" value="Bacteria"/>
</dbReference>
<gene>
    <name evidence="10" type="ordered locus">cce_4416</name>
</gene>
<keyword evidence="2" id="KW-0902">Two-component regulatory system</keyword>
<protein>
    <submittedName>
        <fullName evidence="10">Two-component response regulator</fullName>
    </submittedName>
</protein>
<dbReference type="CDD" id="cd17574">
    <property type="entry name" value="REC_OmpR"/>
    <property type="match status" value="1"/>
</dbReference>
<dbReference type="HOGENOM" id="CLU_000445_30_4_3"/>
<dbReference type="GO" id="GO:0005829">
    <property type="term" value="C:cytosol"/>
    <property type="evidence" value="ECO:0007669"/>
    <property type="project" value="TreeGrafter"/>
</dbReference>
<evidence type="ECO:0000256" key="6">
    <source>
        <dbReference type="PROSITE-ProRule" id="PRU00169"/>
    </source>
</evidence>
<dbReference type="CDD" id="cd00383">
    <property type="entry name" value="trans_reg_C"/>
    <property type="match status" value="1"/>
</dbReference>
<dbReference type="InterPro" id="IPR016032">
    <property type="entry name" value="Sig_transdc_resp-reg_C-effctor"/>
</dbReference>
<dbReference type="SMART" id="SM00862">
    <property type="entry name" value="Trans_reg_C"/>
    <property type="match status" value="1"/>
</dbReference>
<keyword evidence="1 6" id="KW-0597">Phosphoprotein</keyword>
<evidence type="ECO:0000313" key="10">
    <source>
        <dbReference type="EMBL" id="ACB53764.1"/>
    </source>
</evidence>